<dbReference type="Proteomes" id="UP000887565">
    <property type="component" value="Unplaced"/>
</dbReference>
<feature type="compositionally biased region" description="Basic and acidic residues" evidence="1">
    <location>
        <begin position="1"/>
        <end position="20"/>
    </location>
</feature>
<proteinExistence type="predicted"/>
<dbReference type="AlphaFoldDB" id="A0A915KTY2"/>
<evidence type="ECO:0000313" key="3">
    <source>
        <dbReference type="WBParaSite" id="nRc.2.0.1.t41931-RA"/>
    </source>
</evidence>
<dbReference type="WBParaSite" id="nRc.2.0.1.t41931-RA">
    <property type="protein sequence ID" value="nRc.2.0.1.t41931-RA"/>
    <property type="gene ID" value="nRc.2.0.1.g41931"/>
</dbReference>
<name>A0A915KTY2_ROMCU</name>
<protein>
    <submittedName>
        <fullName evidence="3">Uncharacterized protein</fullName>
    </submittedName>
</protein>
<evidence type="ECO:0000313" key="2">
    <source>
        <dbReference type="Proteomes" id="UP000887565"/>
    </source>
</evidence>
<keyword evidence="2" id="KW-1185">Reference proteome</keyword>
<accession>A0A915KTY2</accession>
<evidence type="ECO:0000256" key="1">
    <source>
        <dbReference type="SAM" id="MobiDB-lite"/>
    </source>
</evidence>
<organism evidence="2 3">
    <name type="scientific">Romanomermis culicivorax</name>
    <name type="common">Nematode worm</name>
    <dbReference type="NCBI Taxonomy" id="13658"/>
    <lineage>
        <taxon>Eukaryota</taxon>
        <taxon>Metazoa</taxon>
        <taxon>Ecdysozoa</taxon>
        <taxon>Nematoda</taxon>
        <taxon>Enoplea</taxon>
        <taxon>Dorylaimia</taxon>
        <taxon>Mermithida</taxon>
        <taxon>Mermithoidea</taxon>
        <taxon>Mermithidae</taxon>
        <taxon>Romanomermis</taxon>
    </lineage>
</organism>
<sequence length="85" mass="9503">MAGSMKAERTNKPAKREMKEQSLVSIGIWPRSMEQKIRKLCENVSATRQLDIGKISTLSSLFNGRSEFSECFDPKPVGEAPGCKR</sequence>
<feature type="region of interest" description="Disordered" evidence="1">
    <location>
        <begin position="1"/>
        <end position="21"/>
    </location>
</feature>
<reference evidence="3" key="1">
    <citation type="submission" date="2022-11" db="UniProtKB">
        <authorList>
            <consortium name="WormBaseParasite"/>
        </authorList>
    </citation>
    <scope>IDENTIFICATION</scope>
</reference>